<evidence type="ECO:0000256" key="4">
    <source>
        <dbReference type="ARBA" id="ARBA00022679"/>
    </source>
</evidence>
<dbReference type="AlphaFoldDB" id="A0A367LA78"/>
<accession>A0A367LA78</accession>
<evidence type="ECO:0000256" key="1">
    <source>
        <dbReference type="ARBA" id="ARBA00005042"/>
    </source>
</evidence>
<dbReference type="SUPFAM" id="SSF56024">
    <property type="entry name" value="Phospholipase D/nuclease"/>
    <property type="match status" value="2"/>
</dbReference>
<dbReference type="PROSITE" id="PS50035">
    <property type="entry name" value="PLD"/>
    <property type="match status" value="1"/>
</dbReference>
<evidence type="ECO:0000256" key="6">
    <source>
        <dbReference type="ARBA" id="ARBA00023098"/>
    </source>
</evidence>
<evidence type="ECO:0000256" key="10">
    <source>
        <dbReference type="RuleBase" id="RU365024"/>
    </source>
</evidence>
<sequence>MLVCRRAVGCVSRARWPAVSTPSPVRVPRRAYIRPGPGSSSSSSSTGAATMSSSMTGMEGLALVAPELDRLAPGFDLGQDDIRILETPSDFYAALRQGIRKAQRRIFLATLYIGRSEGELVDELREALRRCPQLRLSVLTDALRGTREAPDGPSCASLLAPLVAEFGPARVELRMYHTPNLTGLRRRLVPKRINEGWGLQHMKMYGFDDEVILSGANLSNDYFTHRQDRYHLFSCAPLVQHLAELHRAVCSFSFLVRPSDDRTGFALSWPDDNSAPSPLRDPTGFVRSTTATLRPLLTPPPQQQQPSKQEAPLFASDTRVYVLAQMSQLLRPDSSTELPAVTRVLEKLASPATRGSSWTFTAGYFNPAPELTRLLLDTASTRNTVITAAPEANGFYGSRGVSGLLPGAYVLLARRFLDAIHRAGRDGDVVLKEWRRGTAGQPAGWTYHAKGLWVTMPGDDHPAMTLIGSSNYTHRSYSMDLEVGALVLTRGRQLQRRLADELGWLQEHARVVGHDDFARNDRRVGLNVRIAMGIVRLLGGAL</sequence>
<protein>
    <recommendedName>
        <fullName evidence="10">CDP-diacylglycerol--glycerol-3-phosphate 3-phosphatidyltransferase</fullName>
        <ecNumber evidence="10">2.7.8.5</ecNumber>
    </recommendedName>
</protein>
<keyword evidence="8 10" id="KW-1208">Phospholipid metabolism</keyword>
<comment type="caution">
    <text evidence="13">The sequence shown here is derived from an EMBL/GenBank/DDBJ whole genome shotgun (WGS) entry which is preliminary data.</text>
</comment>
<keyword evidence="10" id="KW-0496">Mitochondrion</keyword>
<evidence type="ECO:0000256" key="8">
    <source>
        <dbReference type="ARBA" id="ARBA00023264"/>
    </source>
</evidence>
<evidence type="ECO:0000256" key="5">
    <source>
        <dbReference type="ARBA" id="ARBA00022737"/>
    </source>
</evidence>
<organism evidence="13 14">
    <name type="scientific">Ophiocordyceps polyrhachis-furcata BCC 54312</name>
    <dbReference type="NCBI Taxonomy" id="1330021"/>
    <lineage>
        <taxon>Eukaryota</taxon>
        <taxon>Fungi</taxon>
        <taxon>Dikarya</taxon>
        <taxon>Ascomycota</taxon>
        <taxon>Pezizomycotina</taxon>
        <taxon>Sordariomycetes</taxon>
        <taxon>Hypocreomycetidae</taxon>
        <taxon>Hypocreales</taxon>
        <taxon>Ophiocordycipitaceae</taxon>
        <taxon>Ophiocordyceps</taxon>
    </lineage>
</organism>
<feature type="region of interest" description="Disordered" evidence="11">
    <location>
        <begin position="20"/>
        <end position="52"/>
    </location>
</feature>
<dbReference type="EC" id="2.7.8.5" evidence="10"/>
<dbReference type="CDD" id="cd09135">
    <property type="entry name" value="PLDc_PGS1_euk_1"/>
    <property type="match status" value="1"/>
</dbReference>
<gene>
    <name evidence="13" type="ORF">L249_7776</name>
</gene>
<dbReference type="PIRSF" id="PIRSF000850">
    <property type="entry name" value="Phospholipase_D_PSS"/>
    <property type="match status" value="1"/>
</dbReference>
<evidence type="ECO:0000256" key="3">
    <source>
        <dbReference type="ARBA" id="ARBA00022516"/>
    </source>
</evidence>
<dbReference type="GO" id="GO:0005524">
    <property type="term" value="F:ATP binding"/>
    <property type="evidence" value="ECO:0007669"/>
    <property type="project" value="UniProtKB-KW"/>
</dbReference>
<keyword evidence="10" id="KW-0067">ATP-binding</keyword>
<dbReference type="EMBL" id="LKCN02000010">
    <property type="protein sequence ID" value="RCI11314.1"/>
    <property type="molecule type" value="Genomic_DNA"/>
</dbReference>
<keyword evidence="10" id="KW-0547">Nucleotide-binding</keyword>
<comment type="catalytic activity">
    <reaction evidence="9 10">
        <text>a CDP-1,2-diacyl-sn-glycerol + sn-glycerol 3-phosphate = a 1,2-diacyl-sn-glycero-3-phospho-(1'-sn-glycero-3'-phosphate) + CMP + H(+)</text>
        <dbReference type="Rhea" id="RHEA:12593"/>
        <dbReference type="ChEBI" id="CHEBI:15378"/>
        <dbReference type="ChEBI" id="CHEBI:57597"/>
        <dbReference type="ChEBI" id="CHEBI:58332"/>
        <dbReference type="ChEBI" id="CHEBI:60110"/>
        <dbReference type="ChEBI" id="CHEBI:60377"/>
        <dbReference type="EC" id="2.7.8.5"/>
    </reaction>
</comment>
<evidence type="ECO:0000256" key="7">
    <source>
        <dbReference type="ARBA" id="ARBA00023209"/>
    </source>
</evidence>
<keyword evidence="14" id="KW-1185">Reference proteome</keyword>
<dbReference type="PANTHER" id="PTHR12586:SF1">
    <property type="entry name" value="CDP-DIACYLGLYCEROL--GLYCEROL-3-PHOSPHATE 3-PHOSPHATIDYLTRANSFERASE, MITOCHONDRIAL"/>
    <property type="match status" value="1"/>
</dbReference>
<feature type="compositionally biased region" description="Low complexity" evidence="11">
    <location>
        <begin position="38"/>
        <end position="52"/>
    </location>
</feature>
<dbReference type="Proteomes" id="UP000253664">
    <property type="component" value="Unassembled WGS sequence"/>
</dbReference>
<evidence type="ECO:0000313" key="13">
    <source>
        <dbReference type="EMBL" id="RCI11314.1"/>
    </source>
</evidence>
<dbReference type="Gene3D" id="3.30.870.10">
    <property type="entry name" value="Endonuclease Chain A"/>
    <property type="match status" value="2"/>
</dbReference>
<comment type="function">
    <text evidence="10">Functions in the biosynthesis of the anionic phospholipids phosphatidylglycerol and cardiolipin.</text>
</comment>
<comment type="pathway">
    <text evidence="1 10">Phospholipid metabolism; phosphatidylglycerol biosynthesis; phosphatidylglycerol from CDP-diacylglycerol: step 1/2.</text>
</comment>
<dbReference type="SMART" id="SM00155">
    <property type="entry name" value="PLDc"/>
    <property type="match status" value="2"/>
</dbReference>
<dbReference type="UniPathway" id="UPA00084">
    <property type="reaction ID" value="UER00503"/>
</dbReference>
<evidence type="ECO:0000256" key="9">
    <source>
        <dbReference type="ARBA" id="ARBA00048586"/>
    </source>
</evidence>
<name>A0A367LA78_9HYPO</name>
<evidence type="ECO:0000259" key="12">
    <source>
        <dbReference type="PROSITE" id="PS50035"/>
    </source>
</evidence>
<keyword evidence="6 10" id="KW-0443">Lipid metabolism</keyword>
<proteinExistence type="inferred from homology"/>
<keyword evidence="5" id="KW-0677">Repeat</keyword>
<dbReference type="PANTHER" id="PTHR12586">
    <property type="entry name" value="CDP-DIACYLGLYCEROL--SERINE O-PHOSPHATIDYLTRANSFERASE"/>
    <property type="match status" value="1"/>
</dbReference>
<evidence type="ECO:0000256" key="2">
    <source>
        <dbReference type="ARBA" id="ARBA00010682"/>
    </source>
</evidence>
<keyword evidence="7 10" id="KW-0594">Phospholipid biosynthesis</keyword>
<dbReference type="InterPro" id="IPR001736">
    <property type="entry name" value="PLipase_D/transphosphatidylase"/>
</dbReference>
<dbReference type="CDD" id="cd09137">
    <property type="entry name" value="PLDc_PGS1_euk_2"/>
    <property type="match status" value="1"/>
</dbReference>
<keyword evidence="3 10" id="KW-0444">Lipid biosynthesis</keyword>
<dbReference type="GO" id="GO:0032049">
    <property type="term" value="P:cardiolipin biosynthetic process"/>
    <property type="evidence" value="ECO:0007669"/>
    <property type="project" value="InterPro"/>
</dbReference>
<dbReference type="STRING" id="1330021.A0A367LA78"/>
<dbReference type="OrthoDB" id="10250191at2759"/>
<dbReference type="InterPro" id="IPR016270">
    <property type="entry name" value="PGS1"/>
</dbReference>
<feature type="domain" description="PLD phosphodiesterase" evidence="12">
    <location>
        <begin position="196"/>
        <end position="222"/>
    </location>
</feature>
<evidence type="ECO:0000256" key="11">
    <source>
        <dbReference type="SAM" id="MobiDB-lite"/>
    </source>
</evidence>
<keyword evidence="4 10" id="KW-0808">Transferase</keyword>
<comment type="similarity">
    <text evidence="2 10">Belongs to the CDP-alcohol phosphatidyltransferase class-II family.</text>
</comment>
<reference evidence="13 14" key="1">
    <citation type="journal article" date="2015" name="BMC Genomics">
        <title>Insights from the genome of Ophiocordyceps polyrhachis-furcata to pathogenicity and host specificity in insect fungi.</title>
        <authorList>
            <person name="Wichadakul D."/>
            <person name="Kobmoo N."/>
            <person name="Ingsriswang S."/>
            <person name="Tangphatsornruang S."/>
            <person name="Chantasingh D."/>
            <person name="Luangsa-ard J.J."/>
            <person name="Eurwilaichitr L."/>
        </authorList>
    </citation>
    <scope>NUCLEOTIDE SEQUENCE [LARGE SCALE GENOMIC DNA]</scope>
    <source>
        <strain evidence="13 14">BCC 54312</strain>
    </source>
</reference>
<comment type="subcellular location">
    <subcellularLocation>
        <location evidence="10">Mitochondrion</location>
    </subcellularLocation>
</comment>
<dbReference type="GO" id="GO:0005739">
    <property type="term" value="C:mitochondrion"/>
    <property type="evidence" value="ECO:0007669"/>
    <property type="project" value="UniProtKB-SubCell"/>
</dbReference>
<evidence type="ECO:0000313" key="14">
    <source>
        <dbReference type="Proteomes" id="UP000253664"/>
    </source>
</evidence>
<dbReference type="GO" id="GO:0008444">
    <property type="term" value="F:CDP-diacylglycerol-glycerol-3-phosphate 3-phosphatidyltransferase activity"/>
    <property type="evidence" value="ECO:0007669"/>
    <property type="project" value="UniProtKB-EC"/>
</dbReference>